<dbReference type="Proteomes" id="UP000284598">
    <property type="component" value="Unassembled WGS sequence"/>
</dbReference>
<dbReference type="PANTHER" id="PTHR45661">
    <property type="entry name" value="SURFACE ANTIGEN"/>
    <property type="match status" value="1"/>
</dbReference>
<comment type="caution">
    <text evidence="1">The sequence shown here is derived from an EMBL/GenBank/DDBJ whole genome shotgun (WGS) entry which is preliminary data.</text>
</comment>
<evidence type="ECO:0000313" key="4">
    <source>
        <dbReference type="Proteomes" id="UP000285740"/>
    </source>
</evidence>
<sequence length="338" mass="37713">MKASYRKQGGTDMKKLYKKIGVILALTMVIGLIPAQGVNAAKAKSNVTYSIKKGTLVIKGKGKMPAKMTFKNNKKIKKVVIRKGVTSVSDKAFYKCKNLKKVTISGTVTKIGKYSFYGTKIKNITIPEKVGKIGQNALGKCKKLKTITMPGNLKVMLDSNEDYSAAVLMSGSNVKTVKFNTAFEPAMASYCEAENLQVMAKDKKYKSINGMVYTKDGKKLVRVPMNRKTVNVNDGCEEICLSALLYEKKIPDDFPQTCGDFSEITIPKSVTKINDTEYTTSQVYYSWNGKKYTKTKVKGVYEYIPNNENYNLKITIKDGNENNISILNKYFKKANIIK</sequence>
<gene>
    <name evidence="2" type="ORF">DW918_04940</name>
    <name evidence="1" type="ORF">DW929_09245</name>
</gene>
<evidence type="ECO:0000313" key="2">
    <source>
        <dbReference type="EMBL" id="RHA80923.1"/>
    </source>
</evidence>
<reference evidence="3 4" key="1">
    <citation type="submission" date="2018-08" db="EMBL/GenBank/DDBJ databases">
        <title>A genome reference for cultivated species of the human gut microbiota.</title>
        <authorList>
            <person name="Zou Y."/>
            <person name="Xue W."/>
            <person name="Luo G."/>
        </authorList>
    </citation>
    <scope>NUCLEOTIDE SEQUENCE [LARGE SCALE GENOMIC DNA]</scope>
    <source>
        <strain evidence="2 4">AM42-30</strain>
        <strain evidence="1 3">AM43-2</strain>
    </source>
</reference>
<dbReference type="InterPro" id="IPR026906">
    <property type="entry name" value="LRR_5"/>
</dbReference>
<dbReference type="Proteomes" id="UP000285740">
    <property type="component" value="Unassembled WGS sequence"/>
</dbReference>
<dbReference type="Gene3D" id="3.80.10.10">
    <property type="entry name" value="Ribonuclease Inhibitor"/>
    <property type="match status" value="1"/>
</dbReference>
<protein>
    <submittedName>
        <fullName evidence="1">Leucine-rich repeat domain-containing protein</fullName>
    </submittedName>
</protein>
<dbReference type="PANTHER" id="PTHR45661:SF3">
    <property type="entry name" value="IG-LIKE DOMAIN-CONTAINING PROTEIN"/>
    <property type="match status" value="1"/>
</dbReference>
<accession>A0A413RY39</accession>
<evidence type="ECO:0000313" key="1">
    <source>
        <dbReference type="EMBL" id="RHA53501.1"/>
    </source>
</evidence>
<dbReference type="Pfam" id="PF13306">
    <property type="entry name" value="LRR_5"/>
    <property type="match status" value="1"/>
</dbReference>
<dbReference type="AlphaFoldDB" id="A0A413RY39"/>
<dbReference type="EMBL" id="QSFO01000010">
    <property type="protein sequence ID" value="RHA53501.1"/>
    <property type="molecule type" value="Genomic_DNA"/>
</dbReference>
<proteinExistence type="predicted"/>
<dbReference type="SUPFAM" id="SSF52058">
    <property type="entry name" value="L domain-like"/>
    <property type="match status" value="1"/>
</dbReference>
<dbReference type="InterPro" id="IPR032675">
    <property type="entry name" value="LRR_dom_sf"/>
</dbReference>
<organism evidence="1 3">
    <name type="scientific">Eubacterium ventriosum</name>
    <dbReference type="NCBI Taxonomy" id="39496"/>
    <lineage>
        <taxon>Bacteria</taxon>
        <taxon>Bacillati</taxon>
        <taxon>Bacillota</taxon>
        <taxon>Clostridia</taxon>
        <taxon>Eubacteriales</taxon>
        <taxon>Eubacteriaceae</taxon>
        <taxon>Eubacterium</taxon>
    </lineage>
</organism>
<name>A0A413RY39_9FIRM</name>
<dbReference type="InterPro" id="IPR053139">
    <property type="entry name" value="Surface_bspA-like"/>
</dbReference>
<dbReference type="EMBL" id="QSFV01000011">
    <property type="protein sequence ID" value="RHA80923.1"/>
    <property type="molecule type" value="Genomic_DNA"/>
</dbReference>
<evidence type="ECO:0000313" key="3">
    <source>
        <dbReference type="Proteomes" id="UP000284598"/>
    </source>
</evidence>